<name>A0A1F7S203_9BACT</name>
<comment type="caution">
    <text evidence="1">The sequence shown here is derived from an EMBL/GenBank/DDBJ whole genome shotgun (WGS) entry which is preliminary data.</text>
</comment>
<reference evidence="1 2" key="1">
    <citation type="journal article" date="2016" name="Nat. Commun.">
        <title>Thousands of microbial genomes shed light on interconnected biogeochemical processes in an aquifer system.</title>
        <authorList>
            <person name="Anantharaman K."/>
            <person name="Brown C.T."/>
            <person name="Hug L.A."/>
            <person name="Sharon I."/>
            <person name="Castelle C.J."/>
            <person name="Probst A.J."/>
            <person name="Thomas B.C."/>
            <person name="Singh A."/>
            <person name="Wilkins M.J."/>
            <person name="Karaoz U."/>
            <person name="Brodie E.L."/>
            <person name="Williams K.H."/>
            <person name="Hubbard S.S."/>
            <person name="Banfield J.F."/>
        </authorList>
    </citation>
    <scope>NUCLEOTIDE SEQUENCE [LARGE SCALE GENOMIC DNA]</scope>
</reference>
<organism evidence="1 2">
    <name type="scientific">Candidatus Schekmanbacteria bacterium RBG_16_38_11</name>
    <dbReference type="NCBI Taxonomy" id="1817880"/>
    <lineage>
        <taxon>Bacteria</taxon>
        <taxon>Candidatus Schekmaniibacteriota</taxon>
    </lineage>
</organism>
<dbReference type="EMBL" id="MGDF01000017">
    <property type="protein sequence ID" value="OGL47117.1"/>
    <property type="molecule type" value="Genomic_DNA"/>
</dbReference>
<evidence type="ECO:0000313" key="2">
    <source>
        <dbReference type="Proteomes" id="UP000178435"/>
    </source>
</evidence>
<accession>A0A1F7S203</accession>
<dbReference type="Proteomes" id="UP000178435">
    <property type="component" value="Unassembled WGS sequence"/>
</dbReference>
<proteinExistence type="predicted"/>
<protein>
    <submittedName>
        <fullName evidence="1">Uncharacterized protein</fullName>
    </submittedName>
</protein>
<gene>
    <name evidence="1" type="ORF">A2149_06855</name>
</gene>
<sequence>MAISIEKISKELEIPEDQLIKYGLKAFLEKELILTKEDISILQERYRVKEIKELEEKIKKKEIPSHPAWEDLIQWENILKQKNKLDSLLGTLV</sequence>
<evidence type="ECO:0000313" key="1">
    <source>
        <dbReference type="EMBL" id="OGL47117.1"/>
    </source>
</evidence>
<dbReference type="AlphaFoldDB" id="A0A1F7S203"/>